<dbReference type="Gene3D" id="1.10.10.10">
    <property type="entry name" value="Winged helix-like DNA-binding domain superfamily/Winged helix DNA-binding domain"/>
    <property type="match status" value="1"/>
</dbReference>
<evidence type="ECO:0000313" key="8">
    <source>
        <dbReference type="Proteomes" id="UP000305131"/>
    </source>
</evidence>
<evidence type="ECO:0000259" key="6">
    <source>
        <dbReference type="PROSITE" id="PS51078"/>
    </source>
</evidence>
<proteinExistence type="predicted"/>
<organism evidence="7 8">
    <name type="scientific">Xanthobacter autotrophicus</name>
    <dbReference type="NCBI Taxonomy" id="280"/>
    <lineage>
        <taxon>Bacteria</taxon>
        <taxon>Pseudomonadati</taxon>
        <taxon>Pseudomonadota</taxon>
        <taxon>Alphaproteobacteria</taxon>
        <taxon>Hyphomicrobiales</taxon>
        <taxon>Xanthobacteraceae</taxon>
        <taxon>Xanthobacter</taxon>
    </lineage>
</organism>
<dbReference type="PROSITE" id="PS51078">
    <property type="entry name" value="ICLR_ED"/>
    <property type="match status" value="1"/>
</dbReference>
<evidence type="ECO:0000256" key="1">
    <source>
        <dbReference type="ARBA" id="ARBA00023015"/>
    </source>
</evidence>
<dbReference type="Pfam" id="PF09339">
    <property type="entry name" value="HTH_IclR"/>
    <property type="match status" value="1"/>
</dbReference>
<keyword evidence="3" id="KW-0804">Transcription</keyword>
<evidence type="ECO:0000256" key="4">
    <source>
        <dbReference type="SAM" id="MobiDB-lite"/>
    </source>
</evidence>
<evidence type="ECO:0000256" key="3">
    <source>
        <dbReference type="ARBA" id="ARBA00023163"/>
    </source>
</evidence>
<dbReference type="InterPro" id="IPR005471">
    <property type="entry name" value="Tscrpt_reg_IclR_N"/>
</dbReference>
<keyword evidence="2" id="KW-0238">DNA-binding</keyword>
<keyword evidence="1" id="KW-0805">Transcription regulation</keyword>
<dbReference type="PANTHER" id="PTHR30136">
    <property type="entry name" value="HELIX-TURN-HELIX TRANSCRIPTIONAL REGULATOR, ICLR FAMILY"/>
    <property type="match status" value="1"/>
</dbReference>
<dbReference type="InterPro" id="IPR050707">
    <property type="entry name" value="HTH_MetabolicPath_Reg"/>
</dbReference>
<reference evidence="7 8" key="1">
    <citation type="submission" date="2019-05" db="EMBL/GenBank/DDBJ databases">
        <authorList>
            <person name="Zhou X."/>
        </authorList>
    </citation>
    <scope>NUCLEOTIDE SEQUENCE [LARGE SCALE GENOMIC DNA]</scope>
    <source>
        <strain evidence="7 8">DSM 432</strain>
    </source>
</reference>
<dbReference type="EMBL" id="VAUP01000014">
    <property type="protein sequence ID" value="TLX44151.1"/>
    <property type="molecule type" value="Genomic_DNA"/>
</dbReference>
<evidence type="ECO:0000313" key="7">
    <source>
        <dbReference type="EMBL" id="TLX44151.1"/>
    </source>
</evidence>
<feature type="domain" description="IclR-ED" evidence="6">
    <location>
        <begin position="88"/>
        <end position="272"/>
    </location>
</feature>
<feature type="domain" description="HTH iclR-type" evidence="5">
    <location>
        <begin position="26"/>
        <end position="87"/>
    </location>
</feature>
<dbReference type="GO" id="GO:0003677">
    <property type="term" value="F:DNA binding"/>
    <property type="evidence" value="ECO:0007669"/>
    <property type="project" value="UniProtKB-KW"/>
</dbReference>
<dbReference type="Proteomes" id="UP000305131">
    <property type="component" value="Unassembled WGS sequence"/>
</dbReference>
<dbReference type="PROSITE" id="PS51077">
    <property type="entry name" value="HTH_ICLR"/>
    <property type="match status" value="1"/>
</dbReference>
<dbReference type="InterPro" id="IPR029016">
    <property type="entry name" value="GAF-like_dom_sf"/>
</dbReference>
<dbReference type="InterPro" id="IPR014757">
    <property type="entry name" value="Tscrpt_reg_IclR_C"/>
</dbReference>
<dbReference type="Gene3D" id="3.30.450.40">
    <property type="match status" value="1"/>
</dbReference>
<dbReference type="OrthoDB" id="6057486at2"/>
<comment type="caution">
    <text evidence="7">The sequence shown here is derived from an EMBL/GenBank/DDBJ whole genome shotgun (WGS) entry which is preliminary data.</text>
</comment>
<dbReference type="GO" id="GO:0045892">
    <property type="term" value="P:negative regulation of DNA-templated transcription"/>
    <property type="evidence" value="ECO:0007669"/>
    <property type="project" value="TreeGrafter"/>
</dbReference>
<dbReference type="GeneID" id="95772742"/>
<dbReference type="SMART" id="SM00346">
    <property type="entry name" value="HTH_ICLR"/>
    <property type="match status" value="1"/>
</dbReference>
<accession>A0A6C1KK09</accession>
<dbReference type="InterPro" id="IPR036388">
    <property type="entry name" value="WH-like_DNA-bd_sf"/>
</dbReference>
<dbReference type="AlphaFoldDB" id="A0A6C1KK09"/>
<evidence type="ECO:0000256" key="2">
    <source>
        <dbReference type="ARBA" id="ARBA00023125"/>
    </source>
</evidence>
<gene>
    <name evidence="7" type="ORF">FBQ73_04625</name>
</gene>
<dbReference type="SUPFAM" id="SSF46785">
    <property type="entry name" value="Winged helix' DNA-binding domain"/>
    <property type="match status" value="1"/>
</dbReference>
<dbReference type="InterPro" id="IPR036390">
    <property type="entry name" value="WH_DNA-bd_sf"/>
</dbReference>
<feature type="region of interest" description="Disordered" evidence="4">
    <location>
        <begin position="1"/>
        <end position="21"/>
    </location>
</feature>
<dbReference type="SUPFAM" id="SSF55781">
    <property type="entry name" value="GAF domain-like"/>
    <property type="match status" value="1"/>
</dbReference>
<sequence>MDLMQVGPDQQPMVKPVPSRQAGAGIQSVERALTLLEAIANAGGVAGLNALAMEAGLNPSTCHHLLATLVQRGYVTKSAGRRYALGPRILSFSAACLRQVDLPRRAEPFLERINAATGETVHLAVLQGEDLFTIAKKDARHAVRVDSGAVGKTDAVHATATGKAILAWLPEPQIRAILAHKGMTRFTANTITDCEGLLEHLRAVRREGYATDNEEFQPHVVCVGAAIRDHVGTVVGSLSVSAPTMRADAVHLDLMRCEIVNAANSLSSELGNSGTLDEKAVPASSVKQA</sequence>
<dbReference type="Pfam" id="PF01614">
    <property type="entry name" value="IclR_C"/>
    <property type="match status" value="1"/>
</dbReference>
<dbReference type="RefSeq" id="WP_138398346.1">
    <property type="nucleotide sequence ID" value="NZ_JBAFVI010000022.1"/>
</dbReference>
<evidence type="ECO:0000259" key="5">
    <source>
        <dbReference type="PROSITE" id="PS51077"/>
    </source>
</evidence>
<dbReference type="PANTHER" id="PTHR30136:SF24">
    <property type="entry name" value="HTH-TYPE TRANSCRIPTIONAL REPRESSOR ALLR"/>
    <property type="match status" value="1"/>
</dbReference>
<dbReference type="FunFam" id="1.10.10.10:FF:000056">
    <property type="entry name" value="IclR family transcriptional regulator"/>
    <property type="match status" value="1"/>
</dbReference>
<dbReference type="GO" id="GO:0003700">
    <property type="term" value="F:DNA-binding transcription factor activity"/>
    <property type="evidence" value="ECO:0007669"/>
    <property type="project" value="TreeGrafter"/>
</dbReference>
<protein>
    <submittedName>
        <fullName evidence="7">IclR family transcriptional regulator</fullName>
    </submittedName>
</protein>
<name>A0A6C1KK09_XANAU</name>